<dbReference type="KEGG" id="vg:4960876"/>
<name>A4L202_9VIRU</name>
<evidence type="ECO:0000313" key="2">
    <source>
        <dbReference type="Proteomes" id="UP000203733"/>
    </source>
</evidence>
<keyword evidence="2" id="KW-1185">Reference proteome</keyword>
<accession>A4L202</accession>
<organism evidence="1 2">
    <name type="scientific">Gryllus bimaculatus nudivirus</name>
    <dbReference type="NCBI Taxonomy" id="432587"/>
    <lineage>
        <taxon>Viruses</taxon>
        <taxon>Viruses incertae sedis</taxon>
        <taxon>Naldaviricetes</taxon>
        <taxon>Lefavirales</taxon>
        <taxon>Nudiviridae</taxon>
        <taxon>Alphanudivirus</taxon>
        <taxon>Alphanudivirus grybimaculati</taxon>
    </lineage>
</organism>
<evidence type="ECO:0000313" key="1">
    <source>
        <dbReference type="EMBL" id="ABO45372.1"/>
    </source>
</evidence>
<sequence>MENIAQLNDLLLDNDNVPNDYVIEPISNEDYTRPVSPNEKNFGEEYRILKKIDIKDEFYTQKTLNENKIENLSKEEDEEELNEQYFNEKKKLKPTETNRYFSILNISASLLKTPCKQCFLQKCICKEFL</sequence>
<dbReference type="RefSeq" id="YP_001111306.1">
    <property type="nucleotide sequence ID" value="NC_009240.1"/>
</dbReference>
<dbReference type="Proteomes" id="UP000203733">
    <property type="component" value="Segment"/>
</dbReference>
<dbReference type="GeneID" id="4960876"/>
<reference evidence="1 2" key="1">
    <citation type="journal article" date="2007" name="J. Virol.">
        <title>The genome of Gryllus bimaculatus nudivirus indicates an ancient diversification of baculovirus-related nonoccluded nudiviruses of insects.</title>
        <authorList>
            <person name="Wang Y."/>
            <person name="Kleespies R.G."/>
            <person name="Huger A.M."/>
            <person name="Jehle J.A."/>
        </authorList>
    </citation>
    <scope>NUCLEOTIDE SEQUENCE [LARGE SCALE GENOMIC DNA]</scope>
</reference>
<protein>
    <submittedName>
        <fullName evidence="1">Uncharacterized protein</fullName>
    </submittedName>
</protein>
<proteinExistence type="predicted"/>
<dbReference type="EMBL" id="EF203088">
    <property type="protein sequence ID" value="ABO45372.1"/>
    <property type="molecule type" value="Genomic_DNA"/>
</dbReference>